<dbReference type="EMBL" id="FQZB01000015">
    <property type="protein sequence ID" value="SHK29616.1"/>
    <property type="molecule type" value="Genomic_DNA"/>
</dbReference>
<feature type="transmembrane region" description="Helical" evidence="1">
    <location>
        <begin position="66"/>
        <end position="86"/>
    </location>
</feature>
<keyword evidence="1" id="KW-0812">Transmembrane</keyword>
<gene>
    <name evidence="2" type="ORF">SAMN02745163_03591</name>
</gene>
<keyword evidence="2" id="KW-0378">Hydrolase</keyword>
<sequence length="180" mass="21050">MIFFGHIGVTTGICKAYEKIVHKENNIHIKPAIDYRIVLIGSILPDIVDKPIGAYFFRSTFHNSRIFGHTLIVSLILVVLGLYMIYKERKNKILTLGMSTSIHLILDSMWLYKGILFWPYYGLRFPERPEGNWVNMNIVRLFTDPSYYGPEVIGFFIIAYYFSKLIKKKQLKFFITEGRL</sequence>
<dbReference type="InterPro" id="IPR007404">
    <property type="entry name" value="YdjM-like"/>
</dbReference>
<dbReference type="RefSeq" id="WP_072991141.1">
    <property type="nucleotide sequence ID" value="NZ_FQZB01000015.1"/>
</dbReference>
<dbReference type="GO" id="GO:0016787">
    <property type="term" value="F:hydrolase activity"/>
    <property type="evidence" value="ECO:0007669"/>
    <property type="project" value="UniProtKB-KW"/>
</dbReference>
<dbReference type="OrthoDB" id="1903633at2"/>
<evidence type="ECO:0000313" key="2">
    <source>
        <dbReference type="EMBL" id="SHK29616.1"/>
    </source>
</evidence>
<proteinExistence type="predicted"/>
<dbReference type="STRING" id="1121302.SAMN02745163_03591"/>
<keyword evidence="1" id="KW-0472">Membrane</keyword>
<protein>
    <submittedName>
        <fullName evidence="2">LexA-binding, inner membrane-associated putative hydrolase</fullName>
    </submittedName>
</protein>
<dbReference type="Pfam" id="PF04307">
    <property type="entry name" value="YdjM"/>
    <property type="match status" value="1"/>
</dbReference>
<feature type="transmembrane region" description="Helical" evidence="1">
    <location>
        <begin position="146"/>
        <end position="163"/>
    </location>
</feature>
<organism evidence="2 3">
    <name type="scientific">Clostridium cavendishii DSM 21758</name>
    <dbReference type="NCBI Taxonomy" id="1121302"/>
    <lineage>
        <taxon>Bacteria</taxon>
        <taxon>Bacillati</taxon>
        <taxon>Bacillota</taxon>
        <taxon>Clostridia</taxon>
        <taxon>Eubacteriales</taxon>
        <taxon>Clostridiaceae</taxon>
        <taxon>Clostridium</taxon>
    </lineage>
</organism>
<accession>A0A1M6RB10</accession>
<evidence type="ECO:0000256" key="1">
    <source>
        <dbReference type="SAM" id="Phobius"/>
    </source>
</evidence>
<dbReference type="Proteomes" id="UP000184310">
    <property type="component" value="Unassembled WGS sequence"/>
</dbReference>
<reference evidence="2 3" key="1">
    <citation type="submission" date="2016-11" db="EMBL/GenBank/DDBJ databases">
        <authorList>
            <person name="Jaros S."/>
            <person name="Januszkiewicz K."/>
            <person name="Wedrychowicz H."/>
        </authorList>
    </citation>
    <scope>NUCLEOTIDE SEQUENCE [LARGE SCALE GENOMIC DNA]</scope>
    <source>
        <strain evidence="2 3">DSM 21758</strain>
    </source>
</reference>
<name>A0A1M6RB10_9CLOT</name>
<keyword evidence="1" id="KW-1133">Transmembrane helix</keyword>
<evidence type="ECO:0000313" key="3">
    <source>
        <dbReference type="Proteomes" id="UP000184310"/>
    </source>
</evidence>
<dbReference type="AlphaFoldDB" id="A0A1M6RB10"/>
<keyword evidence="3" id="KW-1185">Reference proteome</keyword>
<feature type="transmembrane region" description="Helical" evidence="1">
    <location>
        <begin position="93"/>
        <end position="112"/>
    </location>
</feature>